<gene>
    <name evidence="2" type="ORF">M514_28111</name>
</gene>
<proteinExistence type="predicted"/>
<protein>
    <submittedName>
        <fullName evidence="2">Uncharacterized protein</fullName>
    </submittedName>
</protein>
<evidence type="ECO:0000256" key="1">
    <source>
        <dbReference type="SAM" id="MobiDB-lite"/>
    </source>
</evidence>
<dbReference type="AlphaFoldDB" id="A0A085MR65"/>
<organism evidence="2">
    <name type="scientific">Trichuris suis</name>
    <name type="common">pig whipworm</name>
    <dbReference type="NCBI Taxonomy" id="68888"/>
    <lineage>
        <taxon>Eukaryota</taxon>
        <taxon>Metazoa</taxon>
        <taxon>Ecdysozoa</taxon>
        <taxon>Nematoda</taxon>
        <taxon>Enoplea</taxon>
        <taxon>Dorylaimia</taxon>
        <taxon>Trichinellida</taxon>
        <taxon>Trichuridae</taxon>
        <taxon>Trichuris</taxon>
    </lineage>
</organism>
<evidence type="ECO:0000313" key="2">
    <source>
        <dbReference type="EMBL" id="KFD59711.1"/>
    </source>
</evidence>
<dbReference type="EMBL" id="KL367758">
    <property type="protein sequence ID" value="KFD59711.1"/>
    <property type="molecule type" value="Genomic_DNA"/>
</dbReference>
<accession>A0A085MR65</accession>
<feature type="non-terminal residue" evidence="2">
    <location>
        <position position="1"/>
    </location>
</feature>
<name>A0A085MR65_9BILA</name>
<reference evidence="2" key="1">
    <citation type="journal article" date="2014" name="Nat. Genet.">
        <title>Genome and transcriptome of the porcine whipworm Trichuris suis.</title>
        <authorList>
            <person name="Jex A.R."/>
            <person name="Nejsum P."/>
            <person name="Schwarz E.M."/>
            <person name="Hu L."/>
            <person name="Young N.D."/>
            <person name="Hall R.S."/>
            <person name="Korhonen P.K."/>
            <person name="Liao S."/>
            <person name="Thamsborg S."/>
            <person name="Xia J."/>
            <person name="Xu P."/>
            <person name="Wang S."/>
            <person name="Scheerlinck J.P."/>
            <person name="Hofmann A."/>
            <person name="Sternberg P.W."/>
            <person name="Wang J."/>
            <person name="Gasser R.B."/>
        </authorList>
    </citation>
    <scope>NUCLEOTIDE SEQUENCE [LARGE SCALE GENOMIC DNA]</scope>
    <source>
        <strain evidence="2">DCEP-RM93F</strain>
    </source>
</reference>
<dbReference type="Proteomes" id="UP000030758">
    <property type="component" value="Unassembled WGS sequence"/>
</dbReference>
<sequence length="178" mass="19744">DGLVRPASRRRGSTTGPNTGGIGPKASLNHPIGSSDGRCPDKSLHQLRTAMHHYPLNQERALDLSILTVFGTGDFATILPPEPKHFGFPEAAQRVIKRTSPNRWLASFTVTTRAVSDRLRTSNFRSFATILPPEPKHFGFPEAAQRVIKRTSPNRWLASFTVTTRAVSDRLRTSNFRS</sequence>
<feature type="region of interest" description="Disordered" evidence="1">
    <location>
        <begin position="1"/>
        <end position="38"/>
    </location>
</feature>